<dbReference type="CDD" id="cd00037">
    <property type="entry name" value="CLECT"/>
    <property type="match status" value="1"/>
</dbReference>
<dbReference type="Proteomes" id="UP001233999">
    <property type="component" value="Unassembled WGS sequence"/>
</dbReference>
<feature type="chain" id="PRO_5041944837" description="C-type lectin domain-containing protein" evidence="1">
    <location>
        <begin position="34"/>
        <end position="245"/>
    </location>
</feature>
<keyword evidence="1" id="KW-0732">Signal</keyword>
<dbReference type="PANTHER" id="PTHR22801:SF63">
    <property type="entry name" value="C-TYPE LECTIN DOMAIN-CONTAINING PROTEIN"/>
    <property type="match status" value="1"/>
</dbReference>
<evidence type="ECO:0000313" key="3">
    <source>
        <dbReference type="EMBL" id="KAJ9589870.1"/>
    </source>
</evidence>
<protein>
    <recommendedName>
        <fullName evidence="2">C-type lectin domain-containing protein</fullName>
    </recommendedName>
</protein>
<dbReference type="InterPro" id="IPR050801">
    <property type="entry name" value="Ca-Dep_Lectins_ImmuneDev"/>
</dbReference>
<dbReference type="PROSITE" id="PS50041">
    <property type="entry name" value="C_TYPE_LECTIN_2"/>
    <property type="match status" value="1"/>
</dbReference>
<feature type="domain" description="C-type lectin" evidence="2">
    <location>
        <begin position="123"/>
        <end position="237"/>
    </location>
</feature>
<dbReference type="InterPro" id="IPR016186">
    <property type="entry name" value="C-type_lectin-like/link_sf"/>
</dbReference>
<dbReference type="SUPFAM" id="SSF56436">
    <property type="entry name" value="C-type lectin-like"/>
    <property type="match status" value="1"/>
</dbReference>
<dbReference type="EMBL" id="JASPKZ010004590">
    <property type="protein sequence ID" value="KAJ9589870.1"/>
    <property type="molecule type" value="Genomic_DNA"/>
</dbReference>
<dbReference type="Pfam" id="PF00059">
    <property type="entry name" value="Lectin_C"/>
    <property type="match status" value="1"/>
</dbReference>
<dbReference type="InterPro" id="IPR016187">
    <property type="entry name" value="CTDL_fold"/>
</dbReference>
<dbReference type="Pfam" id="PF00024">
    <property type="entry name" value="PAN_1"/>
    <property type="match status" value="1"/>
</dbReference>
<proteinExistence type="predicted"/>
<keyword evidence="4" id="KW-1185">Reference proteome</keyword>
<dbReference type="Gene3D" id="3.10.100.10">
    <property type="entry name" value="Mannose-Binding Protein A, subunit A"/>
    <property type="match status" value="1"/>
</dbReference>
<reference evidence="3" key="2">
    <citation type="submission" date="2023-05" db="EMBL/GenBank/DDBJ databases">
        <authorList>
            <person name="Fouks B."/>
        </authorList>
    </citation>
    <scope>NUCLEOTIDE SEQUENCE</scope>
    <source>
        <strain evidence="3">Stay&amp;Tobe</strain>
        <tissue evidence="3">Testes</tissue>
    </source>
</reference>
<evidence type="ECO:0000313" key="4">
    <source>
        <dbReference type="Proteomes" id="UP001233999"/>
    </source>
</evidence>
<comment type="caution">
    <text evidence="3">The sequence shown here is derived from an EMBL/GenBank/DDBJ whole genome shotgun (WGS) entry which is preliminary data.</text>
</comment>
<name>A0AAD8EGM7_DIPPU</name>
<dbReference type="AlphaFoldDB" id="A0AAD8EGM7"/>
<accession>A0AAD8EGM7</accession>
<dbReference type="SMART" id="SM00034">
    <property type="entry name" value="CLECT"/>
    <property type="match status" value="1"/>
</dbReference>
<dbReference type="InterPro" id="IPR001304">
    <property type="entry name" value="C-type_lectin-like"/>
</dbReference>
<evidence type="ECO:0000259" key="2">
    <source>
        <dbReference type="PROSITE" id="PS50041"/>
    </source>
</evidence>
<reference evidence="3" key="1">
    <citation type="journal article" date="2023" name="IScience">
        <title>Live-bearing cockroach genome reveals convergent evolutionary mechanisms linked to viviparity in insects and beyond.</title>
        <authorList>
            <person name="Fouks B."/>
            <person name="Harrison M.C."/>
            <person name="Mikhailova A.A."/>
            <person name="Marchal E."/>
            <person name="English S."/>
            <person name="Carruthers M."/>
            <person name="Jennings E.C."/>
            <person name="Chiamaka E.L."/>
            <person name="Frigard R.A."/>
            <person name="Pippel M."/>
            <person name="Attardo G.M."/>
            <person name="Benoit J.B."/>
            <person name="Bornberg-Bauer E."/>
            <person name="Tobe S.S."/>
        </authorList>
    </citation>
    <scope>NUCLEOTIDE SEQUENCE</scope>
    <source>
        <strain evidence="3">Stay&amp;Tobe</strain>
    </source>
</reference>
<dbReference type="PANTHER" id="PTHR22801">
    <property type="entry name" value="LITHOSTATHINE"/>
    <property type="match status" value="1"/>
</dbReference>
<sequence>MPIMGGYFTRIAASKLFIIALLLLILESCETEAAMIKLKAKLVGRARVAGRGFSMRANSEHHCLALCNKRPDQCDAVNFYVPSGKCRFLQRCTPIRVVLNSTDFYFYSKRPQIVSEGYTFETESGSCLKVITNQTDFATADQLCANDNGRLATLNTPALNQLATALLRASGAQYAWFGLRDVGKEGNPTHSDGSAVSDRGWFRPAPQQWRNDSNKNCWAIQDDGQWAEFSCKGRLLYSICEVPPF</sequence>
<organism evidence="3 4">
    <name type="scientific">Diploptera punctata</name>
    <name type="common">Pacific beetle cockroach</name>
    <dbReference type="NCBI Taxonomy" id="6984"/>
    <lineage>
        <taxon>Eukaryota</taxon>
        <taxon>Metazoa</taxon>
        <taxon>Ecdysozoa</taxon>
        <taxon>Arthropoda</taxon>
        <taxon>Hexapoda</taxon>
        <taxon>Insecta</taxon>
        <taxon>Pterygota</taxon>
        <taxon>Neoptera</taxon>
        <taxon>Polyneoptera</taxon>
        <taxon>Dictyoptera</taxon>
        <taxon>Blattodea</taxon>
        <taxon>Blaberoidea</taxon>
        <taxon>Blaberidae</taxon>
        <taxon>Diplopterinae</taxon>
        <taxon>Diploptera</taxon>
    </lineage>
</organism>
<dbReference type="InterPro" id="IPR003609">
    <property type="entry name" value="Pan_app"/>
</dbReference>
<feature type="signal peptide" evidence="1">
    <location>
        <begin position="1"/>
        <end position="33"/>
    </location>
</feature>
<evidence type="ECO:0000256" key="1">
    <source>
        <dbReference type="SAM" id="SignalP"/>
    </source>
</evidence>
<gene>
    <name evidence="3" type="ORF">L9F63_017025</name>
</gene>